<protein>
    <submittedName>
        <fullName evidence="1">Bifunctional 4-alpha-glucanotransferase/amylo-alpha-1,6-glucosidase</fullName>
    </submittedName>
</protein>
<accession>A0ACC1IXX4</accession>
<dbReference type="Proteomes" id="UP001150603">
    <property type="component" value="Unassembled WGS sequence"/>
</dbReference>
<reference evidence="1" key="1">
    <citation type="submission" date="2022-07" db="EMBL/GenBank/DDBJ databases">
        <title>Phylogenomic reconstructions and comparative analyses of Kickxellomycotina fungi.</title>
        <authorList>
            <person name="Reynolds N.K."/>
            <person name="Stajich J.E."/>
            <person name="Barry K."/>
            <person name="Grigoriev I.V."/>
            <person name="Crous P."/>
            <person name="Smith M.E."/>
        </authorList>
    </citation>
    <scope>NUCLEOTIDE SEQUENCE</scope>
    <source>
        <strain evidence="1">NRRL 5244</strain>
    </source>
</reference>
<proteinExistence type="predicted"/>
<organism evidence="1 2">
    <name type="scientific">Linderina macrospora</name>
    <dbReference type="NCBI Taxonomy" id="4868"/>
    <lineage>
        <taxon>Eukaryota</taxon>
        <taxon>Fungi</taxon>
        <taxon>Fungi incertae sedis</taxon>
        <taxon>Zoopagomycota</taxon>
        <taxon>Kickxellomycotina</taxon>
        <taxon>Kickxellomycetes</taxon>
        <taxon>Kickxellales</taxon>
        <taxon>Kickxellaceae</taxon>
        <taxon>Linderina</taxon>
    </lineage>
</organism>
<sequence>MPGKVVSGSRFTRQLALTSVQVVGHVTSAALRPVCADKARTSMSAGLPHFSTHHMRCWGRDVFIALEGLLLVTGRHADARDHILAFGSTLKHGLIPNLLDSGRYPRYNARDATWFWLQAVQTYCNHAADGLALLDEPVARRFPDGETFVEFDSDQAFSTSNTVAELIQEVLQRHAQGIHFREWNAGPRLDEHMRDAGFNVDVSVDFATTGFVSGGNQWNCGTWMDKMGSSDKAGIRGVPGTPRDGADIEIVGLQKSALRWVASLHAMGRFPFAGVTAADGSHVTYADWDALVQRSFEKHFWVPLSSNDDAEYH</sequence>
<evidence type="ECO:0000313" key="1">
    <source>
        <dbReference type="EMBL" id="KAJ1928160.1"/>
    </source>
</evidence>
<evidence type="ECO:0000313" key="2">
    <source>
        <dbReference type="Proteomes" id="UP001150603"/>
    </source>
</evidence>
<dbReference type="EMBL" id="JANBPW010006695">
    <property type="protein sequence ID" value="KAJ1928160.1"/>
    <property type="molecule type" value="Genomic_DNA"/>
</dbReference>
<feature type="non-terminal residue" evidence="1">
    <location>
        <position position="313"/>
    </location>
</feature>
<comment type="caution">
    <text evidence="1">The sequence shown here is derived from an EMBL/GenBank/DDBJ whole genome shotgun (WGS) entry which is preliminary data.</text>
</comment>
<name>A0ACC1IXX4_9FUNG</name>
<gene>
    <name evidence="1" type="primary">GDB1_3</name>
    <name evidence="1" type="ORF">FBU59_007154</name>
</gene>
<keyword evidence="2" id="KW-1185">Reference proteome</keyword>